<feature type="transmembrane region" description="Helical" evidence="5">
    <location>
        <begin position="810"/>
        <end position="830"/>
    </location>
</feature>
<dbReference type="GO" id="GO:0005774">
    <property type="term" value="C:vacuolar membrane"/>
    <property type="evidence" value="ECO:0007669"/>
    <property type="project" value="TreeGrafter"/>
</dbReference>
<dbReference type="Pfam" id="PF01490">
    <property type="entry name" value="Aa_trans"/>
    <property type="match status" value="2"/>
</dbReference>
<evidence type="ECO:0000256" key="4">
    <source>
        <dbReference type="ARBA" id="ARBA00023136"/>
    </source>
</evidence>
<feature type="transmembrane region" description="Helical" evidence="5">
    <location>
        <begin position="373"/>
        <end position="390"/>
    </location>
</feature>
<feature type="transmembrane region" description="Helical" evidence="5">
    <location>
        <begin position="560"/>
        <end position="582"/>
    </location>
</feature>
<sequence>MELQENCNVIINENYRGSTDNFFDDPHPEVVKMKLKNEHEPLKRESTVHRTTYFETLVHLFKGNVGPGCFAMAHAVKNGGLILAPILTLILGAVCVHVQHILLKCSSKMKYRYNLEVYPDYAETVELVFESSTNSHCRKLSKTMKGVCNAFICITQLGFCCIYFLFIGTNLKQILDFYGFNMNLYILIALTLIPIWLSSLITNLKFLAPCSGIANICMITGLTISYYYSSQDLPPISTRDFIPSDFRTLPLFFGTTIFAFEGIALVLPLKNAMKQPQSFSKVFGVLNVGMVFVTAIFISFGTIGYWKYGEDTAASLTLNLPIDEIPAQVVKLAIATGVLLGYAIQFFVAIQIMFPNIQKMNNFSRTHALIGELTFRTIMVFVTLTVAILIPELDLLLSLIGAVCSTVLALVLPPLMEFILVSCEENQHKWHSWGNLSVDFLQSTKEHQMEVKKEEFEPDEKVKKHATTYVETIVHFVKAGLGSGIFAMAEAYSNVGLILAPIITAFLSYVCLYEQHVLLRSAANVREFYGIERIPDYGETFQLALLANDRWKMHARKMKIVSNIFLILTQLGFCAVYFVFIGSTMQHFLQFYGIEFGVRAIISMSLIPIGLSSLITNLKFLAPCSGIAGVCMIVGISITFYYLSLDLPPITDRALSIATFASISLFFGTVIYVFEGIGIVLPLQSEMKHPNNFSRKLGVLNIGVLILTSFVITFGFFGYWQYGPDVASSLTLNLPQDEILAQSVNIIIVVGVALGYALQFYIPIQILFPLVRRSLTCASNNPMISELAFRIFMVLVTFTVAILVPNVGLLISLIGAVCSNSLALVFPVIIEYLVMTRGDNKMSWFHSIKNILILTLATVGFLSGGYQSILGIIDLYT</sequence>
<dbReference type="InterPro" id="IPR013057">
    <property type="entry name" value="AA_transpt_TM"/>
</dbReference>
<gene>
    <name evidence="7" type="ORF">CHIRRI_LOCUS5715</name>
</gene>
<feature type="transmembrane region" description="Helical" evidence="5">
    <location>
        <begin position="851"/>
        <end position="873"/>
    </location>
</feature>
<feature type="transmembrane region" description="Helical" evidence="5">
    <location>
        <begin position="82"/>
        <end position="103"/>
    </location>
</feature>
<feature type="transmembrane region" description="Helical" evidence="5">
    <location>
        <begin position="495"/>
        <end position="513"/>
    </location>
</feature>
<feature type="transmembrane region" description="Helical" evidence="5">
    <location>
        <begin position="282"/>
        <end position="308"/>
    </location>
</feature>
<keyword evidence="4 5" id="KW-0472">Membrane</keyword>
<dbReference type="AlphaFoldDB" id="A0A9N9RT48"/>
<evidence type="ECO:0000313" key="8">
    <source>
        <dbReference type="Proteomes" id="UP001153620"/>
    </source>
</evidence>
<evidence type="ECO:0000256" key="3">
    <source>
        <dbReference type="ARBA" id="ARBA00022989"/>
    </source>
</evidence>
<feature type="transmembrane region" description="Helical" evidence="5">
    <location>
        <begin position="146"/>
        <end position="166"/>
    </location>
</feature>
<comment type="subcellular location">
    <subcellularLocation>
        <location evidence="1">Membrane</location>
        <topology evidence="1">Multi-pass membrane protein</topology>
    </subcellularLocation>
</comment>
<feature type="transmembrane region" description="Helical" evidence="5">
    <location>
        <begin position="469"/>
        <end position="489"/>
    </location>
</feature>
<evidence type="ECO:0000256" key="1">
    <source>
        <dbReference type="ARBA" id="ARBA00004141"/>
    </source>
</evidence>
<feature type="transmembrane region" description="Helical" evidence="5">
    <location>
        <begin position="248"/>
        <end position="270"/>
    </location>
</feature>
<reference evidence="7" key="1">
    <citation type="submission" date="2022-01" db="EMBL/GenBank/DDBJ databases">
        <authorList>
            <person name="King R."/>
        </authorList>
    </citation>
    <scope>NUCLEOTIDE SEQUENCE</scope>
</reference>
<feature type="transmembrane region" description="Helical" evidence="5">
    <location>
        <begin position="620"/>
        <end position="643"/>
    </location>
</feature>
<keyword evidence="2 5" id="KW-0812">Transmembrane</keyword>
<feature type="domain" description="Amino acid transporter transmembrane" evidence="6">
    <location>
        <begin position="466"/>
        <end position="869"/>
    </location>
</feature>
<organism evidence="7 8">
    <name type="scientific">Chironomus riparius</name>
    <dbReference type="NCBI Taxonomy" id="315576"/>
    <lineage>
        <taxon>Eukaryota</taxon>
        <taxon>Metazoa</taxon>
        <taxon>Ecdysozoa</taxon>
        <taxon>Arthropoda</taxon>
        <taxon>Hexapoda</taxon>
        <taxon>Insecta</taxon>
        <taxon>Pterygota</taxon>
        <taxon>Neoptera</taxon>
        <taxon>Endopterygota</taxon>
        <taxon>Diptera</taxon>
        <taxon>Nematocera</taxon>
        <taxon>Chironomoidea</taxon>
        <taxon>Chironomidae</taxon>
        <taxon>Chironominae</taxon>
        <taxon>Chironomus</taxon>
    </lineage>
</organism>
<dbReference type="OrthoDB" id="1684102at2759"/>
<reference evidence="7" key="2">
    <citation type="submission" date="2022-10" db="EMBL/GenBank/DDBJ databases">
        <authorList>
            <consortium name="ENA_rothamsted_submissions"/>
            <consortium name="culmorum"/>
            <person name="King R."/>
        </authorList>
    </citation>
    <scope>NUCLEOTIDE SEQUENCE</scope>
</reference>
<proteinExistence type="predicted"/>
<protein>
    <recommendedName>
        <fullName evidence="6">Amino acid transporter transmembrane domain-containing protein</fullName>
    </recommendedName>
</protein>
<dbReference type="Proteomes" id="UP001153620">
    <property type="component" value="Chromosome 2"/>
</dbReference>
<feature type="transmembrane region" description="Helical" evidence="5">
    <location>
        <begin position="739"/>
        <end position="762"/>
    </location>
</feature>
<feature type="transmembrane region" description="Helical" evidence="5">
    <location>
        <begin position="783"/>
        <end position="804"/>
    </location>
</feature>
<evidence type="ECO:0000256" key="5">
    <source>
        <dbReference type="SAM" id="Phobius"/>
    </source>
</evidence>
<name>A0A9N9RT48_9DIPT</name>
<evidence type="ECO:0000259" key="6">
    <source>
        <dbReference type="Pfam" id="PF01490"/>
    </source>
</evidence>
<feature type="transmembrane region" description="Helical" evidence="5">
    <location>
        <begin position="655"/>
        <end position="677"/>
    </location>
</feature>
<evidence type="ECO:0000313" key="7">
    <source>
        <dbReference type="EMBL" id="CAG9802810.1"/>
    </source>
</evidence>
<feature type="transmembrane region" description="Helical" evidence="5">
    <location>
        <begin position="396"/>
        <end position="421"/>
    </location>
</feature>
<feature type="transmembrane region" description="Helical" evidence="5">
    <location>
        <begin position="206"/>
        <end position="228"/>
    </location>
</feature>
<feature type="transmembrane region" description="Helical" evidence="5">
    <location>
        <begin position="698"/>
        <end position="719"/>
    </location>
</feature>
<feature type="domain" description="Amino acid transporter transmembrane" evidence="6">
    <location>
        <begin position="49"/>
        <end position="430"/>
    </location>
</feature>
<keyword evidence="8" id="KW-1185">Reference proteome</keyword>
<feature type="transmembrane region" description="Helical" evidence="5">
    <location>
        <begin position="178"/>
        <end position="197"/>
    </location>
</feature>
<keyword evidence="3 5" id="KW-1133">Transmembrane helix</keyword>
<dbReference type="EMBL" id="OU895878">
    <property type="protein sequence ID" value="CAG9802810.1"/>
    <property type="molecule type" value="Genomic_DNA"/>
</dbReference>
<dbReference type="PANTHER" id="PTHR22950:SF150">
    <property type="entry name" value="FI17861P1"/>
    <property type="match status" value="1"/>
</dbReference>
<accession>A0A9N9RT48</accession>
<dbReference type="GO" id="GO:0015179">
    <property type="term" value="F:L-amino acid transmembrane transporter activity"/>
    <property type="evidence" value="ECO:0007669"/>
    <property type="project" value="TreeGrafter"/>
</dbReference>
<evidence type="ECO:0000256" key="2">
    <source>
        <dbReference type="ARBA" id="ARBA00022692"/>
    </source>
</evidence>
<feature type="transmembrane region" description="Helical" evidence="5">
    <location>
        <begin position="588"/>
        <end position="608"/>
    </location>
</feature>
<feature type="transmembrane region" description="Helical" evidence="5">
    <location>
        <begin position="328"/>
        <end position="352"/>
    </location>
</feature>
<dbReference type="PANTHER" id="PTHR22950">
    <property type="entry name" value="AMINO ACID TRANSPORTER"/>
    <property type="match status" value="1"/>
</dbReference>